<evidence type="ECO:0000313" key="1">
    <source>
        <dbReference type="EMBL" id="NKF24505.1"/>
    </source>
</evidence>
<comment type="caution">
    <text evidence="1">The sequence shown here is derived from an EMBL/GenBank/DDBJ whole genome shotgun (WGS) entry which is preliminary data.</text>
</comment>
<dbReference type="Proteomes" id="UP000653472">
    <property type="component" value="Unassembled WGS sequence"/>
</dbReference>
<reference evidence="1" key="1">
    <citation type="submission" date="2020-03" db="EMBL/GenBank/DDBJ databases">
        <title>Solimonas marina sp. nov., isolated from deep seawater of the Pacific Ocean.</title>
        <authorList>
            <person name="Liu X."/>
            <person name="Lai Q."/>
            <person name="Sun F."/>
            <person name="Gai Y."/>
            <person name="Li G."/>
            <person name="Shao Z."/>
        </authorList>
    </citation>
    <scope>NUCLEOTIDE SEQUENCE</scope>
    <source>
        <strain evidence="1">C16B3</strain>
    </source>
</reference>
<name>A0A969WE95_9GAMM</name>
<dbReference type="AlphaFoldDB" id="A0A969WE95"/>
<proteinExistence type="predicted"/>
<protein>
    <submittedName>
        <fullName evidence="1">Inovirus-type Gp2 protein</fullName>
    </submittedName>
</protein>
<gene>
    <name evidence="1" type="ORF">G7Y82_19510</name>
</gene>
<sequence>MESVIYFASGMVIEGVVKMFDEEQVDDGWAFRGKKENKANQRRSQRNLKRVEDVQNSMFDWRSRHLILVLTLSYKPEYSAGVTLECLRKDRDRFLNNFRSNETLRGINAYVWKIEEGDAGGGLHLHLLIFYSGDCRADVYIARLIGEYWENVVTRGRGAYWNSNARKEYYAGLPWGNATGQVDRNDLEKRESLSRVMGYLAKSDQMVGSRDNPHCRLFGTSQLPV</sequence>
<dbReference type="RefSeq" id="WP_168149814.1">
    <property type="nucleotide sequence ID" value="NZ_JAAVXB010000016.1"/>
</dbReference>
<evidence type="ECO:0000313" key="2">
    <source>
        <dbReference type="Proteomes" id="UP000653472"/>
    </source>
</evidence>
<keyword evidence="2" id="KW-1185">Reference proteome</keyword>
<organism evidence="1 2">
    <name type="scientific">Solimonas marina</name>
    <dbReference type="NCBI Taxonomy" id="2714601"/>
    <lineage>
        <taxon>Bacteria</taxon>
        <taxon>Pseudomonadati</taxon>
        <taxon>Pseudomonadota</taxon>
        <taxon>Gammaproteobacteria</taxon>
        <taxon>Nevskiales</taxon>
        <taxon>Nevskiaceae</taxon>
        <taxon>Solimonas</taxon>
    </lineage>
</organism>
<accession>A0A969WE95</accession>
<dbReference type="EMBL" id="JAAVXB010000016">
    <property type="protein sequence ID" value="NKF24505.1"/>
    <property type="molecule type" value="Genomic_DNA"/>
</dbReference>